<feature type="transmembrane region" description="Helical" evidence="1">
    <location>
        <begin position="6"/>
        <end position="23"/>
    </location>
</feature>
<sequence>MFFWPVSMVLISILADFGCIIVTERRTAYWSFGDHYCIKKAHYWKSLTHAFGVLAGIACLVCLVIFEVLESWMLGLIIYFIVSCLFLFIYEFIKLRVRFSRRKRIIMNLKRHEQCLKLEKEVKRVKEEKIREKEEGICLESELAWLEMEDVIRSCQPWNVLERTSVRLRKEANELEIDADKYLGKVEERPTQSNFCGVYRIPG</sequence>
<name>A0ABN7RIS1_OIKDI</name>
<protein>
    <submittedName>
        <fullName evidence="2">Oidioi.mRNA.OKI2018_I69.PAR.g8809.t1.cds</fullName>
    </submittedName>
</protein>
<proteinExistence type="predicted"/>
<reference evidence="2 3" key="1">
    <citation type="submission" date="2021-04" db="EMBL/GenBank/DDBJ databases">
        <authorList>
            <person name="Bliznina A."/>
        </authorList>
    </citation>
    <scope>NUCLEOTIDE SEQUENCE [LARGE SCALE GENOMIC DNA]</scope>
</reference>
<organism evidence="2 3">
    <name type="scientific">Oikopleura dioica</name>
    <name type="common">Tunicate</name>
    <dbReference type="NCBI Taxonomy" id="34765"/>
    <lineage>
        <taxon>Eukaryota</taxon>
        <taxon>Metazoa</taxon>
        <taxon>Chordata</taxon>
        <taxon>Tunicata</taxon>
        <taxon>Appendicularia</taxon>
        <taxon>Copelata</taxon>
        <taxon>Oikopleuridae</taxon>
        <taxon>Oikopleura</taxon>
    </lineage>
</organism>
<keyword evidence="1" id="KW-0472">Membrane</keyword>
<keyword evidence="1" id="KW-0812">Transmembrane</keyword>
<evidence type="ECO:0000313" key="3">
    <source>
        <dbReference type="Proteomes" id="UP001158576"/>
    </source>
</evidence>
<accession>A0ABN7RIS1</accession>
<gene>
    <name evidence="2" type="ORF">OKIOD_LOCUS367</name>
</gene>
<dbReference type="EMBL" id="OU015568">
    <property type="protein sequence ID" value="CAG5077777.1"/>
    <property type="molecule type" value="Genomic_DNA"/>
</dbReference>
<feature type="transmembrane region" description="Helical" evidence="1">
    <location>
        <begin position="43"/>
        <end position="66"/>
    </location>
</feature>
<dbReference type="Proteomes" id="UP001158576">
    <property type="component" value="Chromosome PAR"/>
</dbReference>
<keyword evidence="1" id="KW-1133">Transmembrane helix</keyword>
<evidence type="ECO:0000313" key="2">
    <source>
        <dbReference type="EMBL" id="CAG5077777.1"/>
    </source>
</evidence>
<keyword evidence="3" id="KW-1185">Reference proteome</keyword>
<feature type="transmembrane region" description="Helical" evidence="1">
    <location>
        <begin position="72"/>
        <end position="93"/>
    </location>
</feature>
<evidence type="ECO:0000256" key="1">
    <source>
        <dbReference type="SAM" id="Phobius"/>
    </source>
</evidence>